<dbReference type="Gene3D" id="2.70.70.10">
    <property type="entry name" value="Glucose Permease (Domain IIA)"/>
    <property type="match status" value="1"/>
</dbReference>
<dbReference type="AlphaFoldDB" id="A0A2U2BBZ1"/>
<dbReference type="InterPro" id="IPR011055">
    <property type="entry name" value="Dup_hybrid_motif"/>
</dbReference>
<evidence type="ECO:0000313" key="4">
    <source>
        <dbReference type="Proteomes" id="UP000244956"/>
    </source>
</evidence>
<dbReference type="RefSeq" id="WP_109262952.1">
    <property type="nucleotide sequence ID" value="NZ_QEWP01000002.1"/>
</dbReference>
<evidence type="ECO:0000256" key="1">
    <source>
        <dbReference type="ARBA" id="ARBA00022729"/>
    </source>
</evidence>
<name>A0A2U2BBZ1_9BACT</name>
<proteinExistence type="predicted"/>
<dbReference type="Pfam" id="PF01551">
    <property type="entry name" value="Peptidase_M23"/>
    <property type="match status" value="1"/>
</dbReference>
<dbReference type="GO" id="GO:0004222">
    <property type="term" value="F:metalloendopeptidase activity"/>
    <property type="evidence" value="ECO:0007669"/>
    <property type="project" value="TreeGrafter"/>
</dbReference>
<dbReference type="PANTHER" id="PTHR21666">
    <property type="entry name" value="PEPTIDASE-RELATED"/>
    <property type="match status" value="1"/>
</dbReference>
<organism evidence="3 4">
    <name type="scientific">Marinilabilia rubra</name>
    <dbReference type="NCBI Taxonomy" id="2162893"/>
    <lineage>
        <taxon>Bacteria</taxon>
        <taxon>Pseudomonadati</taxon>
        <taxon>Bacteroidota</taxon>
        <taxon>Bacteroidia</taxon>
        <taxon>Marinilabiliales</taxon>
        <taxon>Marinilabiliaceae</taxon>
        <taxon>Marinilabilia</taxon>
    </lineage>
</organism>
<evidence type="ECO:0000313" key="3">
    <source>
        <dbReference type="EMBL" id="PWE00580.1"/>
    </source>
</evidence>
<reference evidence="3 4" key="1">
    <citation type="submission" date="2018-05" db="EMBL/GenBank/DDBJ databases">
        <title>Marinilabilia rubrum sp. nov., isolated from saltern sediment.</title>
        <authorList>
            <person name="Zhang R."/>
        </authorList>
    </citation>
    <scope>NUCLEOTIDE SEQUENCE [LARGE SCALE GENOMIC DNA]</scope>
    <source>
        <strain evidence="3 4">WTE16</strain>
    </source>
</reference>
<accession>A0A2U2BBZ1</accession>
<keyword evidence="4" id="KW-1185">Reference proteome</keyword>
<dbReference type="SUPFAM" id="SSF51261">
    <property type="entry name" value="Duplicated hybrid motif"/>
    <property type="match status" value="1"/>
</dbReference>
<dbReference type="OrthoDB" id="9810477at2"/>
<gene>
    <name evidence="3" type="ORF">DDZ16_02990</name>
</gene>
<dbReference type="CDD" id="cd12797">
    <property type="entry name" value="M23_peptidase"/>
    <property type="match status" value="1"/>
</dbReference>
<evidence type="ECO:0000259" key="2">
    <source>
        <dbReference type="Pfam" id="PF01551"/>
    </source>
</evidence>
<protein>
    <submittedName>
        <fullName evidence="3">M23 family peptidase</fullName>
    </submittedName>
</protein>
<dbReference type="Proteomes" id="UP000244956">
    <property type="component" value="Unassembled WGS sequence"/>
</dbReference>
<sequence length="575" mass="64517">MNRRGLFYLGFLFIFQISCFTSFSQQPPVQWEYQFPLDISPKVSGSFGELRSNHFHSGLDLTTKGKTGLPVYAADMGFVSRVAVSPYGFGKAVYVDHPSGYTTVYAHLDGFSEKIDSVVTAIQYDQQSFQVNEYLDEGLVEIERGEIIGFSGNSGSSGGPHLHFEVRETEGQRPLDPLAFPNPVKDDVRPHIAGIKIYPLSDSSTINGHHQAQYYPAVFYDGAFHLKHNPSIETSGIIGVGIEVIDYYTGSWRKCGVHSIDLNLNDEKIFSYLMDGFYFHNTRYLNSHIDYAEKVNSGRVVQKSFLDPLNRVDLYEVDVSRGKILTKARQDYDLSFEVKDVSGNSSNLDFTIQGVNGSLSPAEDDPSSIQIQASEPFLYDEAGHSVSFEEETFYQDVTGQINVRESLISLSGTAISILDKTVPAHKSFQVRIPLPDSLDEKGICGARISRNLRKQFAGGHIDGSHFVIETRVLGEFLITRDTVPPKIRILNRPYQQNYEGRSDLKIRIKDDFSGIDQYNCTIDGNWALLEYDAKNDLLICKFDKVPFLEKGDHELKIEVSDGAGNTNVVETKFRY</sequence>
<dbReference type="PANTHER" id="PTHR21666:SF289">
    <property type="entry name" value="L-ALA--D-GLU ENDOPEPTIDASE"/>
    <property type="match status" value="1"/>
</dbReference>
<comment type="caution">
    <text evidence="3">The sequence shown here is derived from an EMBL/GenBank/DDBJ whole genome shotgun (WGS) entry which is preliminary data.</text>
</comment>
<feature type="domain" description="M23ase beta-sheet core" evidence="2">
    <location>
        <begin position="55"/>
        <end position="119"/>
    </location>
</feature>
<keyword evidence="1" id="KW-0732">Signal</keyword>
<dbReference type="InterPro" id="IPR050570">
    <property type="entry name" value="Cell_wall_metabolism_enzyme"/>
</dbReference>
<dbReference type="InterPro" id="IPR016047">
    <property type="entry name" value="M23ase_b-sheet_dom"/>
</dbReference>
<dbReference type="EMBL" id="QEWP01000002">
    <property type="protein sequence ID" value="PWE00580.1"/>
    <property type="molecule type" value="Genomic_DNA"/>
</dbReference>